<feature type="compositionally biased region" description="Polar residues" evidence="2">
    <location>
        <begin position="30"/>
        <end position="43"/>
    </location>
</feature>
<accession>A0A9J6EIB7</accession>
<dbReference type="GO" id="GO:0005524">
    <property type="term" value="F:ATP binding"/>
    <property type="evidence" value="ECO:0007669"/>
    <property type="project" value="InterPro"/>
</dbReference>
<reference evidence="4" key="2">
    <citation type="submission" date="2021-09" db="EMBL/GenBank/DDBJ databases">
        <authorList>
            <person name="Jia N."/>
            <person name="Wang J."/>
            <person name="Shi W."/>
            <person name="Du L."/>
            <person name="Sun Y."/>
            <person name="Zhan W."/>
            <person name="Jiang J."/>
            <person name="Wang Q."/>
            <person name="Zhang B."/>
            <person name="Ji P."/>
            <person name="Sakyi L.B."/>
            <person name="Cui X."/>
            <person name="Yuan T."/>
            <person name="Jiang B."/>
            <person name="Yang W."/>
            <person name="Lam T.T.-Y."/>
            <person name="Chang Q."/>
            <person name="Ding S."/>
            <person name="Wang X."/>
            <person name="Zhu J."/>
            <person name="Ruan X."/>
            <person name="Zhao L."/>
            <person name="Wei J."/>
            <person name="Que T."/>
            <person name="Du C."/>
            <person name="Cheng J."/>
            <person name="Dai P."/>
            <person name="Han X."/>
            <person name="Huang E."/>
            <person name="Gao Y."/>
            <person name="Liu J."/>
            <person name="Shao H."/>
            <person name="Ye R."/>
            <person name="Li L."/>
            <person name="Wei W."/>
            <person name="Wang X."/>
            <person name="Wang C."/>
            <person name="Huo Q."/>
            <person name="Li W."/>
            <person name="Guo W."/>
            <person name="Chen H."/>
            <person name="Chen S."/>
            <person name="Zhou L."/>
            <person name="Zhou L."/>
            <person name="Ni X."/>
            <person name="Tian J."/>
            <person name="Zhou Y."/>
            <person name="Sheng Y."/>
            <person name="Liu T."/>
            <person name="Pan Y."/>
            <person name="Xia L."/>
            <person name="Li J."/>
            <person name="Zhao F."/>
            <person name="Cao W."/>
        </authorList>
    </citation>
    <scope>NUCLEOTIDE SEQUENCE</scope>
    <source>
        <strain evidence="4">Rmic-2018</strain>
        <tissue evidence="4">Larvae</tissue>
    </source>
</reference>
<evidence type="ECO:0000256" key="1">
    <source>
        <dbReference type="PROSITE-ProRule" id="PRU00283"/>
    </source>
</evidence>
<dbReference type="GO" id="GO:0008017">
    <property type="term" value="F:microtubule binding"/>
    <property type="evidence" value="ECO:0007669"/>
    <property type="project" value="InterPro"/>
</dbReference>
<dbReference type="InterPro" id="IPR027417">
    <property type="entry name" value="P-loop_NTPase"/>
</dbReference>
<proteinExistence type="inferred from homology"/>
<comment type="caution">
    <text evidence="4">The sequence shown here is derived from an EMBL/GenBank/DDBJ whole genome shotgun (WGS) entry which is preliminary data.</text>
</comment>
<reference evidence="4" key="1">
    <citation type="journal article" date="2020" name="Cell">
        <title>Large-Scale Comparative Analyses of Tick Genomes Elucidate Their Genetic Diversity and Vector Capacities.</title>
        <authorList>
            <consortium name="Tick Genome and Microbiome Consortium (TIGMIC)"/>
            <person name="Jia N."/>
            <person name="Wang J."/>
            <person name="Shi W."/>
            <person name="Du L."/>
            <person name="Sun Y."/>
            <person name="Zhan W."/>
            <person name="Jiang J.F."/>
            <person name="Wang Q."/>
            <person name="Zhang B."/>
            <person name="Ji P."/>
            <person name="Bell-Sakyi L."/>
            <person name="Cui X.M."/>
            <person name="Yuan T.T."/>
            <person name="Jiang B.G."/>
            <person name="Yang W.F."/>
            <person name="Lam T.T."/>
            <person name="Chang Q.C."/>
            <person name="Ding S.J."/>
            <person name="Wang X.J."/>
            <person name="Zhu J.G."/>
            <person name="Ruan X.D."/>
            <person name="Zhao L."/>
            <person name="Wei J.T."/>
            <person name="Ye R.Z."/>
            <person name="Que T.C."/>
            <person name="Du C.H."/>
            <person name="Zhou Y.H."/>
            <person name="Cheng J.X."/>
            <person name="Dai P.F."/>
            <person name="Guo W.B."/>
            <person name="Han X.H."/>
            <person name="Huang E.J."/>
            <person name="Li L.F."/>
            <person name="Wei W."/>
            <person name="Gao Y.C."/>
            <person name="Liu J.Z."/>
            <person name="Shao H.Z."/>
            <person name="Wang X."/>
            <person name="Wang C.C."/>
            <person name="Yang T.C."/>
            <person name="Huo Q.B."/>
            <person name="Li W."/>
            <person name="Chen H.Y."/>
            <person name="Chen S.E."/>
            <person name="Zhou L.G."/>
            <person name="Ni X.B."/>
            <person name="Tian J.H."/>
            <person name="Sheng Y."/>
            <person name="Liu T."/>
            <person name="Pan Y.S."/>
            <person name="Xia L.Y."/>
            <person name="Li J."/>
            <person name="Zhao F."/>
            <person name="Cao W.C."/>
        </authorList>
    </citation>
    <scope>NUCLEOTIDE SEQUENCE</scope>
    <source>
        <strain evidence="4">Rmic-2018</strain>
    </source>
</reference>
<dbReference type="GO" id="GO:0003777">
    <property type="term" value="F:microtubule motor activity"/>
    <property type="evidence" value="ECO:0007669"/>
    <property type="project" value="InterPro"/>
</dbReference>
<dbReference type="Proteomes" id="UP000821866">
    <property type="component" value="Chromosome 2"/>
</dbReference>
<keyword evidence="5" id="KW-1185">Reference proteome</keyword>
<evidence type="ECO:0000313" key="4">
    <source>
        <dbReference type="EMBL" id="KAH8034150.1"/>
    </source>
</evidence>
<evidence type="ECO:0000256" key="2">
    <source>
        <dbReference type="SAM" id="MobiDB-lite"/>
    </source>
</evidence>
<organism evidence="4 5">
    <name type="scientific">Rhipicephalus microplus</name>
    <name type="common">Cattle tick</name>
    <name type="synonym">Boophilus microplus</name>
    <dbReference type="NCBI Taxonomy" id="6941"/>
    <lineage>
        <taxon>Eukaryota</taxon>
        <taxon>Metazoa</taxon>
        <taxon>Ecdysozoa</taxon>
        <taxon>Arthropoda</taxon>
        <taxon>Chelicerata</taxon>
        <taxon>Arachnida</taxon>
        <taxon>Acari</taxon>
        <taxon>Parasitiformes</taxon>
        <taxon>Ixodida</taxon>
        <taxon>Ixodoidea</taxon>
        <taxon>Ixodidae</taxon>
        <taxon>Rhipicephalinae</taxon>
        <taxon>Rhipicephalus</taxon>
        <taxon>Boophilus</taxon>
    </lineage>
</organism>
<dbReference type="InterPro" id="IPR001752">
    <property type="entry name" value="Kinesin_motor_dom"/>
</dbReference>
<name>A0A9J6EIB7_RHIMP</name>
<dbReference type="AlphaFoldDB" id="A0A9J6EIB7"/>
<feature type="domain" description="Kinesin motor" evidence="3">
    <location>
        <begin position="1"/>
        <end position="28"/>
    </location>
</feature>
<sequence>MIACVYPCYGDLKMTLNTLKYSNMTKNIQNRITGHQEKSNQGTKRTRTAKEMDAEEDTAESSGNEYSDSKVEELEEDETFGKNLATLTTEISFNQKLIL</sequence>
<dbReference type="GO" id="GO:0007018">
    <property type="term" value="P:microtubule-based movement"/>
    <property type="evidence" value="ECO:0007669"/>
    <property type="project" value="InterPro"/>
</dbReference>
<dbReference type="Gene3D" id="1.20.58.1980">
    <property type="match status" value="1"/>
</dbReference>
<protein>
    <recommendedName>
        <fullName evidence="3">Kinesin motor domain-containing protein</fullName>
    </recommendedName>
</protein>
<feature type="region of interest" description="Disordered" evidence="2">
    <location>
        <begin position="30"/>
        <end position="77"/>
    </location>
</feature>
<dbReference type="SUPFAM" id="SSF52540">
    <property type="entry name" value="P-loop containing nucleoside triphosphate hydrolases"/>
    <property type="match status" value="1"/>
</dbReference>
<evidence type="ECO:0000313" key="5">
    <source>
        <dbReference type="Proteomes" id="UP000821866"/>
    </source>
</evidence>
<dbReference type="EMBL" id="JABSTU010000004">
    <property type="protein sequence ID" value="KAH8034150.1"/>
    <property type="molecule type" value="Genomic_DNA"/>
</dbReference>
<gene>
    <name evidence="4" type="ORF">HPB51_021098</name>
</gene>
<dbReference type="PROSITE" id="PS50067">
    <property type="entry name" value="KINESIN_MOTOR_2"/>
    <property type="match status" value="1"/>
</dbReference>
<comment type="similarity">
    <text evidence="1">Belongs to the TRAFAC class myosin-kinesin ATPase superfamily. Kinesin family.</text>
</comment>
<evidence type="ECO:0000259" key="3">
    <source>
        <dbReference type="PROSITE" id="PS50067"/>
    </source>
</evidence>
<comment type="caution">
    <text evidence="1">Lacks conserved residue(s) required for the propagation of feature annotation.</text>
</comment>